<dbReference type="Pfam" id="PF04535">
    <property type="entry name" value="CASP_dom"/>
    <property type="match status" value="1"/>
</dbReference>
<comment type="subcellular location">
    <subcellularLocation>
        <location evidence="1">Cell membrane</location>
        <topology evidence="1">Multi-pass membrane protein</topology>
    </subcellularLocation>
</comment>
<evidence type="ECO:0000256" key="6">
    <source>
        <dbReference type="ARBA" id="ARBA00023136"/>
    </source>
</evidence>
<dbReference type="GO" id="GO:0005886">
    <property type="term" value="C:plasma membrane"/>
    <property type="evidence" value="ECO:0007669"/>
    <property type="project" value="UniProtKB-SubCell"/>
</dbReference>
<feature type="transmembrane region" description="Helical" evidence="8">
    <location>
        <begin position="468"/>
        <end position="487"/>
    </location>
</feature>
<feature type="compositionally biased region" description="Acidic residues" evidence="7">
    <location>
        <begin position="211"/>
        <end position="226"/>
    </location>
</feature>
<dbReference type="EMBL" id="JACMSC010000017">
    <property type="protein sequence ID" value="KAG6479721.1"/>
    <property type="molecule type" value="Genomic_DNA"/>
</dbReference>
<feature type="transmembrane region" description="Helical" evidence="8">
    <location>
        <begin position="502"/>
        <end position="521"/>
    </location>
</feature>
<feature type="compositionally biased region" description="Basic and acidic residues" evidence="7">
    <location>
        <begin position="176"/>
        <end position="185"/>
    </location>
</feature>
<gene>
    <name evidence="11" type="ORF">ZIOFF_063191</name>
</gene>
<reference evidence="11 12" key="1">
    <citation type="submission" date="2020-08" db="EMBL/GenBank/DDBJ databases">
        <title>Plant Genome Project.</title>
        <authorList>
            <person name="Zhang R.-G."/>
        </authorList>
    </citation>
    <scope>NUCLEOTIDE SEQUENCE [LARGE SCALE GENOMIC DNA]</scope>
    <source>
        <tissue evidence="11">Rhizome</tissue>
    </source>
</reference>
<evidence type="ECO:0000256" key="7">
    <source>
        <dbReference type="SAM" id="MobiDB-lite"/>
    </source>
</evidence>
<evidence type="ECO:0000256" key="8">
    <source>
        <dbReference type="SAM" id="Phobius"/>
    </source>
</evidence>
<dbReference type="Pfam" id="PF13837">
    <property type="entry name" value="Myb_DNA-bind_4"/>
    <property type="match status" value="1"/>
</dbReference>
<feature type="compositionally biased region" description="Low complexity" evidence="7">
    <location>
        <begin position="609"/>
        <end position="625"/>
    </location>
</feature>
<comment type="caution">
    <text evidence="11">The sequence shown here is derived from an EMBL/GenBank/DDBJ whole genome shotgun (WGS) entry which is preliminary data.</text>
</comment>
<feature type="compositionally biased region" description="Gly residues" evidence="7">
    <location>
        <begin position="647"/>
        <end position="674"/>
    </location>
</feature>
<dbReference type="AlphaFoldDB" id="A0A8J5F259"/>
<evidence type="ECO:0000256" key="5">
    <source>
        <dbReference type="ARBA" id="ARBA00022989"/>
    </source>
</evidence>
<dbReference type="PANTHER" id="PTHR47211">
    <property type="entry name" value="TRIHELIX TRANSCRIPTION FACTOR ASR3"/>
    <property type="match status" value="1"/>
</dbReference>
<feature type="region of interest" description="Disordered" evidence="7">
    <location>
        <begin position="609"/>
        <end position="681"/>
    </location>
</feature>
<keyword evidence="6 8" id="KW-0472">Membrane</keyword>
<keyword evidence="12" id="KW-1185">Reference proteome</keyword>
<sequence>MARTRILNYTQSNYVTETGWGPGAVPAVDLLATVRDEQKQKGSGPEWGRSQLKNSKNSGCDLLPSGTNATIVTERQIGLHELQHPIDNEWVSVSSYCGRRGVNRGPVQCRKRWSNLAGDFKKIKEWEGKGKESFWTMRNDVRRERRLPGFFDREVYDILDGAALPEPEAETAEEDEGKKKGDRRTPSSAVDEEEAVFDSGRTAAGDGLFSDLEEDKEAEEEEEEDPAPPPQPVAAVPISVEKEWESTEQGRLIEVLERNSRMLTAQLEAQNLNCQLDRDLRKDQAKSLLDVLGKLADALGKIADKSESLSSAICLPPFFANSPTSTQHFAHSVQYSHSARGYHWWIARAHSGKSESRVIVSRRFPHLAVPTLHYEACLASRSLPTLPDSAIAPHDNKLTMDSTVAVSSDENAEVARSIVPVVAPVPPPVVEKDPPITPAAGGADDGSKVVRSVVRRWKREDLLEKVGLVLRALAWVFSLVAVALLASNKQGGWMNFDRYQEYRYLLSVAAIAMVYSMVQLLRQAHRFMTGKDLAPLTYSWTFDFAGDQVMAYLLISASSAAIPITDRMRREVVNSFTDISVVAINRQDESGKGLAAAALPHGQAVSRPGRVLGRNRGLGRRVSGDSGDGDGGVEVLPDLGDYPIRGDGPGVDPGGGGAGAGALGDDGGAEGGDSFGEESELGGGVVVSAGEHAHHVLVLRRAMEPPLDVGGEQLLHPVRVATVQGFIQGEHSPLVAVLQALSCAMVSQLRTSPLGSLATSLSLSLSLRKRCARWVGSVN</sequence>
<proteinExistence type="inferred from homology"/>
<feature type="domain" description="Casparian strip membrane protein" evidence="9">
    <location>
        <begin position="462"/>
        <end position="570"/>
    </location>
</feature>
<comment type="similarity">
    <text evidence="2">Belongs to the Casparian strip membrane proteins (CASP) family.</text>
</comment>
<dbReference type="PANTHER" id="PTHR47211:SF2">
    <property type="entry name" value="TRIHELIX TRANSCRIPTION FACTOR ASR3"/>
    <property type="match status" value="1"/>
</dbReference>
<evidence type="ECO:0000256" key="4">
    <source>
        <dbReference type="ARBA" id="ARBA00022692"/>
    </source>
</evidence>
<dbReference type="Proteomes" id="UP000734854">
    <property type="component" value="Unassembled WGS sequence"/>
</dbReference>
<dbReference type="InterPro" id="IPR044822">
    <property type="entry name" value="Myb_DNA-bind_4"/>
</dbReference>
<organism evidence="11 12">
    <name type="scientific">Zingiber officinale</name>
    <name type="common">Ginger</name>
    <name type="synonym">Amomum zingiber</name>
    <dbReference type="NCBI Taxonomy" id="94328"/>
    <lineage>
        <taxon>Eukaryota</taxon>
        <taxon>Viridiplantae</taxon>
        <taxon>Streptophyta</taxon>
        <taxon>Embryophyta</taxon>
        <taxon>Tracheophyta</taxon>
        <taxon>Spermatophyta</taxon>
        <taxon>Magnoliopsida</taxon>
        <taxon>Liliopsida</taxon>
        <taxon>Zingiberales</taxon>
        <taxon>Zingiberaceae</taxon>
        <taxon>Zingiber</taxon>
    </lineage>
</organism>
<accession>A0A8J5F259</accession>
<evidence type="ECO:0000313" key="11">
    <source>
        <dbReference type="EMBL" id="KAG6479721.1"/>
    </source>
</evidence>
<evidence type="ECO:0000256" key="3">
    <source>
        <dbReference type="ARBA" id="ARBA00022475"/>
    </source>
</evidence>
<keyword evidence="4 8" id="KW-0812">Transmembrane</keyword>
<keyword evidence="3" id="KW-1003">Cell membrane</keyword>
<feature type="region of interest" description="Disordered" evidence="7">
    <location>
        <begin position="161"/>
        <end position="234"/>
    </location>
</feature>
<evidence type="ECO:0000313" key="12">
    <source>
        <dbReference type="Proteomes" id="UP000734854"/>
    </source>
</evidence>
<protein>
    <recommendedName>
        <fullName evidence="13">Myb-like domain-containing protein</fullName>
    </recommendedName>
</protein>
<evidence type="ECO:0000259" key="9">
    <source>
        <dbReference type="Pfam" id="PF04535"/>
    </source>
</evidence>
<evidence type="ECO:0008006" key="13">
    <source>
        <dbReference type="Google" id="ProtNLM"/>
    </source>
</evidence>
<evidence type="ECO:0000256" key="1">
    <source>
        <dbReference type="ARBA" id="ARBA00004651"/>
    </source>
</evidence>
<evidence type="ECO:0000259" key="10">
    <source>
        <dbReference type="Pfam" id="PF13837"/>
    </source>
</evidence>
<name>A0A8J5F259_ZINOF</name>
<dbReference type="Gene3D" id="1.10.10.60">
    <property type="entry name" value="Homeodomain-like"/>
    <property type="match status" value="1"/>
</dbReference>
<evidence type="ECO:0000256" key="2">
    <source>
        <dbReference type="ARBA" id="ARBA00007651"/>
    </source>
</evidence>
<feature type="region of interest" description="Disordered" evidence="7">
    <location>
        <begin position="37"/>
        <end position="60"/>
    </location>
</feature>
<dbReference type="InterPro" id="IPR006702">
    <property type="entry name" value="CASP_dom"/>
</dbReference>
<keyword evidence="5 8" id="KW-1133">Transmembrane helix</keyword>
<feature type="domain" description="Myb/SANT-like DNA-binding" evidence="10">
    <location>
        <begin position="88"/>
        <end position="135"/>
    </location>
</feature>